<keyword evidence="2" id="KW-0812">Transmembrane</keyword>
<feature type="compositionally biased region" description="Basic residues" evidence="1">
    <location>
        <begin position="1"/>
        <end position="10"/>
    </location>
</feature>
<gene>
    <name evidence="3" type="ORF">LTR05_004372</name>
</gene>
<sequence>MFRPTARRLTARTGNSGMGRTPLTVYGPQPKYEAYVSPYGPKTKHIPNLMGLSPGKAYTYGTISAGFGMATVIFALFFFGEIPKVRNDILSKFPIIGEYYVREIPPEDNPF</sequence>
<dbReference type="InterPro" id="IPR019182">
    <property type="entry name" value="Cytochrome_b-c1_su10_fun"/>
</dbReference>
<dbReference type="EMBL" id="JAVRRJ010000003">
    <property type="protein sequence ID" value="KAK5087201.1"/>
    <property type="molecule type" value="Genomic_DNA"/>
</dbReference>
<dbReference type="Pfam" id="PF09796">
    <property type="entry name" value="QCR10"/>
    <property type="match status" value="1"/>
</dbReference>
<evidence type="ECO:0000313" key="3">
    <source>
        <dbReference type="EMBL" id="KAK5087201.1"/>
    </source>
</evidence>
<accession>A0AAN7T1M5</accession>
<comment type="caution">
    <text evidence="3">The sequence shown here is derived from an EMBL/GenBank/DDBJ whole genome shotgun (WGS) entry which is preliminary data.</text>
</comment>
<keyword evidence="4" id="KW-1185">Reference proteome</keyword>
<organism evidence="3 4">
    <name type="scientific">Lithohypha guttulata</name>
    <dbReference type="NCBI Taxonomy" id="1690604"/>
    <lineage>
        <taxon>Eukaryota</taxon>
        <taxon>Fungi</taxon>
        <taxon>Dikarya</taxon>
        <taxon>Ascomycota</taxon>
        <taxon>Pezizomycotina</taxon>
        <taxon>Eurotiomycetes</taxon>
        <taxon>Chaetothyriomycetidae</taxon>
        <taxon>Chaetothyriales</taxon>
        <taxon>Trichomeriaceae</taxon>
        <taxon>Lithohypha</taxon>
    </lineage>
</organism>
<dbReference type="Proteomes" id="UP001309876">
    <property type="component" value="Unassembled WGS sequence"/>
</dbReference>
<reference evidence="3 4" key="1">
    <citation type="submission" date="2023-08" db="EMBL/GenBank/DDBJ databases">
        <title>Black Yeasts Isolated from many extreme environments.</title>
        <authorList>
            <person name="Coleine C."/>
            <person name="Stajich J.E."/>
            <person name="Selbmann L."/>
        </authorList>
    </citation>
    <scope>NUCLEOTIDE SEQUENCE [LARGE SCALE GENOMIC DNA]</scope>
    <source>
        <strain evidence="3 4">CCFEE 5910</strain>
    </source>
</reference>
<dbReference type="AlphaFoldDB" id="A0AAN7T1M5"/>
<dbReference type="PANTHER" id="PTHR28254">
    <property type="entry name" value="CYTOCHROME B-C1 COMPLEX SUBUNIT 10"/>
    <property type="match status" value="1"/>
</dbReference>
<evidence type="ECO:0000256" key="1">
    <source>
        <dbReference type="SAM" id="MobiDB-lite"/>
    </source>
</evidence>
<evidence type="ECO:0008006" key="5">
    <source>
        <dbReference type="Google" id="ProtNLM"/>
    </source>
</evidence>
<proteinExistence type="predicted"/>
<evidence type="ECO:0000313" key="4">
    <source>
        <dbReference type="Proteomes" id="UP001309876"/>
    </source>
</evidence>
<dbReference type="PANTHER" id="PTHR28254:SF1">
    <property type="entry name" value="CYTOCHROME B-C1 COMPLEX SUBUNIT 10, MITOCHONDRIAL"/>
    <property type="match status" value="1"/>
</dbReference>
<evidence type="ECO:0000256" key="2">
    <source>
        <dbReference type="SAM" id="Phobius"/>
    </source>
</evidence>
<dbReference type="GO" id="GO:0006122">
    <property type="term" value="P:mitochondrial electron transport, ubiquinol to cytochrome c"/>
    <property type="evidence" value="ECO:0007669"/>
    <property type="project" value="InterPro"/>
</dbReference>
<dbReference type="GO" id="GO:0005739">
    <property type="term" value="C:mitochondrion"/>
    <property type="evidence" value="ECO:0007669"/>
    <property type="project" value="GOC"/>
</dbReference>
<feature type="transmembrane region" description="Helical" evidence="2">
    <location>
        <begin position="57"/>
        <end position="79"/>
    </location>
</feature>
<protein>
    <recommendedName>
        <fullName evidence="5">Cytochrome b-c1 complex subunit 10</fullName>
    </recommendedName>
</protein>
<name>A0AAN7T1M5_9EURO</name>
<keyword evidence="2" id="KW-1133">Transmembrane helix</keyword>
<keyword evidence="2" id="KW-0472">Membrane</keyword>
<feature type="region of interest" description="Disordered" evidence="1">
    <location>
        <begin position="1"/>
        <end position="22"/>
    </location>
</feature>